<gene>
    <name evidence="10" type="ordered locus">Caur_1979</name>
</gene>
<dbReference type="GO" id="GO:0015990">
    <property type="term" value="P:electron transport coupled proton transport"/>
    <property type="evidence" value="ECO:0000318"/>
    <property type="project" value="GO_Central"/>
</dbReference>
<feature type="transmembrane region" description="Helical" evidence="7">
    <location>
        <begin position="36"/>
        <end position="62"/>
    </location>
</feature>
<dbReference type="PATRIC" id="fig|324602.8.peg.2248"/>
<feature type="transmembrane region" description="Helical" evidence="7">
    <location>
        <begin position="285"/>
        <end position="303"/>
    </location>
</feature>
<feature type="transmembrane region" description="Helical" evidence="7">
    <location>
        <begin position="315"/>
        <end position="336"/>
    </location>
</feature>
<dbReference type="GO" id="GO:0008137">
    <property type="term" value="F:NADH dehydrogenase (ubiquinone) activity"/>
    <property type="evidence" value="ECO:0007669"/>
    <property type="project" value="InterPro"/>
</dbReference>
<feature type="transmembrane region" description="Helical" evidence="7">
    <location>
        <begin position="205"/>
        <end position="224"/>
    </location>
</feature>
<dbReference type="NCBIfam" id="NF005141">
    <property type="entry name" value="PRK06590.1"/>
    <property type="match status" value="1"/>
</dbReference>
<evidence type="ECO:0000256" key="4">
    <source>
        <dbReference type="ARBA" id="ARBA00023136"/>
    </source>
</evidence>
<evidence type="ECO:0000256" key="1">
    <source>
        <dbReference type="ARBA" id="ARBA00004127"/>
    </source>
</evidence>
<dbReference type="GO" id="GO:0012505">
    <property type="term" value="C:endomembrane system"/>
    <property type="evidence" value="ECO:0007669"/>
    <property type="project" value="UniProtKB-SubCell"/>
</dbReference>
<feature type="domain" description="NADH:quinone oxidoreductase/Mrp antiporter transmembrane" evidence="8">
    <location>
        <begin position="159"/>
        <end position="477"/>
    </location>
</feature>
<dbReference type="RefSeq" id="WP_012257848.1">
    <property type="nucleotide sequence ID" value="NC_010175.1"/>
</dbReference>
<dbReference type="KEGG" id="cau:Caur_1979"/>
<dbReference type="EMBL" id="CP000909">
    <property type="protein sequence ID" value="ABY35194.1"/>
    <property type="molecule type" value="Genomic_DNA"/>
</dbReference>
<feature type="transmembrane region" description="Helical" evidence="7">
    <location>
        <begin position="428"/>
        <end position="450"/>
    </location>
</feature>
<dbReference type="InParanoid" id="A9WED2"/>
<feature type="transmembrane region" description="Helical" evidence="7">
    <location>
        <begin position="579"/>
        <end position="599"/>
    </location>
</feature>
<keyword evidence="10" id="KW-0560">Oxidoreductase</keyword>
<feature type="transmembrane region" description="Helical" evidence="7">
    <location>
        <begin position="462"/>
        <end position="481"/>
    </location>
</feature>
<dbReference type="Pfam" id="PF00361">
    <property type="entry name" value="Proton_antipo_M"/>
    <property type="match status" value="1"/>
</dbReference>
<feature type="transmembrane region" description="Helical" evidence="7">
    <location>
        <begin position="371"/>
        <end position="392"/>
    </location>
</feature>
<dbReference type="Proteomes" id="UP000002008">
    <property type="component" value="Chromosome"/>
</dbReference>
<reference evidence="11" key="1">
    <citation type="journal article" date="2011" name="BMC Genomics">
        <title>Complete genome sequence of the filamentous anoxygenic phototrophic bacterium Chloroflexus aurantiacus.</title>
        <authorList>
            <person name="Tang K.H."/>
            <person name="Barry K."/>
            <person name="Chertkov O."/>
            <person name="Dalin E."/>
            <person name="Han C.S."/>
            <person name="Hauser L.J."/>
            <person name="Honchak B.M."/>
            <person name="Karbach L.E."/>
            <person name="Land M.L."/>
            <person name="Lapidus A."/>
            <person name="Larimer F.W."/>
            <person name="Mikhailova N."/>
            <person name="Pitluck S."/>
            <person name="Pierson B.K."/>
            <person name="Blankenship R.E."/>
        </authorList>
    </citation>
    <scope>NUCLEOTIDE SEQUENCE [LARGE SCALE GENOMIC DNA]</scope>
    <source>
        <strain evidence="11">ATCC 29366 / DSM 635 / J-10-fl</strain>
    </source>
</reference>
<keyword evidence="2 5" id="KW-0812">Transmembrane</keyword>
<dbReference type="PANTHER" id="PTHR42829:SF2">
    <property type="entry name" value="NADH-UBIQUINONE OXIDOREDUCTASE CHAIN 5"/>
    <property type="match status" value="1"/>
</dbReference>
<feature type="transmembrane region" description="Helical" evidence="7">
    <location>
        <begin position="105"/>
        <end position="130"/>
    </location>
</feature>
<proteinExistence type="predicted"/>
<dbReference type="GO" id="GO:0016020">
    <property type="term" value="C:membrane"/>
    <property type="evidence" value="ECO:0007669"/>
    <property type="project" value="UniProtKB-SubCell"/>
</dbReference>
<dbReference type="InterPro" id="IPR001750">
    <property type="entry name" value="ND/Mrp_TM"/>
</dbReference>
<keyword evidence="4 7" id="KW-0472">Membrane</keyword>
<dbReference type="InterPro" id="IPR003945">
    <property type="entry name" value="NU5C-like"/>
</dbReference>
<evidence type="ECO:0000313" key="11">
    <source>
        <dbReference type="Proteomes" id="UP000002008"/>
    </source>
</evidence>
<evidence type="ECO:0000313" key="10">
    <source>
        <dbReference type="EMBL" id="ABY35194.1"/>
    </source>
</evidence>
<feature type="transmembrane region" description="Helical" evidence="7">
    <location>
        <begin position="142"/>
        <end position="159"/>
    </location>
</feature>
<feature type="region of interest" description="Disordered" evidence="6">
    <location>
        <begin position="508"/>
        <end position="528"/>
    </location>
</feature>
<keyword evidence="3 7" id="KW-1133">Transmembrane helix</keyword>
<dbReference type="Pfam" id="PF00662">
    <property type="entry name" value="Proton_antipo_N"/>
    <property type="match status" value="1"/>
</dbReference>
<evidence type="ECO:0000259" key="9">
    <source>
        <dbReference type="Pfam" id="PF00662"/>
    </source>
</evidence>
<organism evidence="10 11">
    <name type="scientific">Chloroflexus aurantiacus (strain ATCC 29366 / DSM 635 / J-10-fl)</name>
    <dbReference type="NCBI Taxonomy" id="324602"/>
    <lineage>
        <taxon>Bacteria</taxon>
        <taxon>Bacillati</taxon>
        <taxon>Chloroflexota</taxon>
        <taxon>Chloroflexia</taxon>
        <taxon>Chloroflexales</taxon>
        <taxon>Chloroflexineae</taxon>
        <taxon>Chloroflexaceae</taxon>
        <taxon>Chloroflexus</taxon>
    </lineage>
</organism>
<accession>A9WED2</accession>
<dbReference type="NCBIfam" id="TIGR01974">
    <property type="entry name" value="NDH_I_L"/>
    <property type="match status" value="1"/>
</dbReference>
<keyword evidence="11" id="KW-1185">Reference proteome</keyword>
<dbReference type="HOGENOM" id="CLU_007100_6_1_0"/>
<sequence>MAFFLQYAWLIPLLPLLASALITLTPLRRAALASAWLATGLMMGSTVLALGLLAAVAGGWALHDGQLVQLAGHHGEHGAFTFPEPNVVQRFVWAPTGDTALQMGIYIDGAAAAMLAMVTIASTCIHLFSIGYMASHPRQSRFFSFIALFTAAMLLMSMADNLLLFFMAWEIMGLCSYLLIGFLYERPSAARAAVKAFITTRIGDVLLLLGIVYLYAQAGGIGFGNDEGGIFFPPLLERLASETGALGLSHAAGIALLLFGGTVGKSAQFPLHVWLPDAMEGPTPVSALIHAATMVAAGVFLVARTFPIFTADPTALGVVAFIGAFTALFAATIAIAQFDIKRILAYSTLSQLGFMVAALGVGGWVAAMFHLITHAFFKALLFLGSGSIIHAMEQQPAIRQIHHHDEYAAQQTAQDIRNMGGLRTRLPWTFWTYTAGYLALAGIVPFAGFWSKDEILLDAFKHNLAVYLTLSAAAFLTAVYMTRQWWLVFFGEYRGAQPVVFVNPDAPASASDHDHHHDDHQHAHDHGEHWHEDPRMIAPLVILASFALTAGALNLPFDLPFGHWLADVWGQEAAKLDPLVAGLSLLIAIAGIAAGWLSYRHAFTSADDTDPLAARFPALFAVLHAKYRIDELYAATFGRLTRSLAVAWSLIDRQLIDRLIDGMGRFTFGLGKVNFIIDDTLLNDGPDGLASGTQGSGRQARRLQTGKAQDYLIYVFGGLLALAMFWLYVVGR</sequence>
<name>A9WED2_CHLAA</name>
<dbReference type="Gene3D" id="1.20.5.2700">
    <property type="match status" value="2"/>
</dbReference>
<dbReference type="InterPro" id="IPR001516">
    <property type="entry name" value="Proton_antipo_N"/>
</dbReference>
<feature type="transmembrane region" description="Helical" evidence="7">
    <location>
        <begin position="711"/>
        <end position="729"/>
    </location>
</feature>
<dbReference type="SMR" id="A9WED2"/>
<dbReference type="EC" id="1.6.99.5" evidence="10"/>
<dbReference type="eggNOG" id="COG1009">
    <property type="taxonomic scope" value="Bacteria"/>
</dbReference>
<dbReference type="EnsemblBacteria" id="ABY35194">
    <property type="protein sequence ID" value="ABY35194"/>
    <property type="gene ID" value="Caur_1979"/>
</dbReference>
<evidence type="ECO:0000256" key="6">
    <source>
        <dbReference type="SAM" id="MobiDB-lite"/>
    </source>
</evidence>
<comment type="subcellular location">
    <subcellularLocation>
        <location evidence="1">Endomembrane system</location>
        <topology evidence="1">Multi-pass membrane protein</topology>
    </subcellularLocation>
    <subcellularLocation>
        <location evidence="5">Membrane</location>
        <topology evidence="5">Multi-pass membrane protein</topology>
    </subcellularLocation>
</comment>
<feature type="transmembrane region" description="Helical" evidence="7">
    <location>
        <begin position="165"/>
        <end position="184"/>
    </location>
</feature>
<protein>
    <submittedName>
        <fullName evidence="10">Proton-translocating NADH-quinone oxidoreductase, chain L</fullName>
        <ecNumber evidence="10">1.6.99.5</ecNumber>
    </submittedName>
</protein>
<dbReference type="GO" id="GO:0042773">
    <property type="term" value="P:ATP synthesis coupled electron transport"/>
    <property type="evidence" value="ECO:0007669"/>
    <property type="project" value="InterPro"/>
</dbReference>
<dbReference type="STRING" id="324602.Caur_1979"/>
<feature type="transmembrane region" description="Helical" evidence="7">
    <location>
        <begin position="537"/>
        <end position="559"/>
    </location>
</feature>
<dbReference type="PRINTS" id="PR01434">
    <property type="entry name" value="NADHDHGNASE5"/>
</dbReference>
<dbReference type="AlphaFoldDB" id="A9WED2"/>
<evidence type="ECO:0000259" key="8">
    <source>
        <dbReference type="Pfam" id="PF00361"/>
    </source>
</evidence>
<feature type="transmembrane region" description="Helical" evidence="7">
    <location>
        <begin position="244"/>
        <end position="264"/>
    </location>
</feature>
<dbReference type="InterPro" id="IPR018393">
    <property type="entry name" value="NADHpl_OxRdtase_5_subgr"/>
</dbReference>
<feature type="compositionally biased region" description="Basic and acidic residues" evidence="6">
    <location>
        <begin position="511"/>
        <end position="528"/>
    </location>
</feature>
<evidence type="ECO:0000256" key="3">
    <source>
        <dbReference type="ARBA" id="ARBA00022989"/>
    </source>
</evidence>
<feature type="transmembrane region" description="Helical" evidence="7">
    <location>
        <begin position="343"/>
        <end position="365"/>
    </location>
</feature>
<dbReference type="GO" id="GO:0016491">
    <property type="term" value="F:oxidoreductase activity"/>
    <property type="evidence" value="ECO:0007669"/>
    <property type="project" value="UniProtKB-KW"/>
</dbReference>
<feature type="domain" description="NADH-Ubiquinone oxidoreductase (complex I) chain 5 N-terminal" evidence="9">
    <location>
        <begin position="93"/>
        <end position="143"/>
    </location>
</feature>
<feature type="transmembrane region" description="Helical" evidence="7">
    <location>
        <begin position="6"/>
        <end position="24"/>
    </location>
</feature>
<evidence type="ECO:0000256" key="2">
    <source>
        <dbReference type="ARBA" id="ARBA00022692"/>
    </source>
</evidence>
<evidence type="ECO:0000256" key="7">
    <source>
        <dbReference type="SAM" id="Phobius"/>
    </source>
</evidence>
<dbReference type="PANTHER" id="PTHR42829">
    <property type="entry name" value="NADH-UBIQUINONE OXIDOREDUCTASE CHAIN 5"/>
    <property type="match status" value="1"/>
</dbReference>
<evidence type="ECO:0000256" key="5">
    <source>
        <dbReference type="RuleBase" id="RU000320"/>
    </source>
</evidence>